<comment type="caution">
    <text evidence="12">The sequence shown here is derived from an EMBL/GenBank/DDBJ whole genome shotgun (WGS) entry which is preliminary data.</text>
</comment>
<evidence type="ECO:0000256" key="6">
    <source>
        <dbReference type="ARBA" id="ARBA00022989"/>
    </source>
</evidence>
<dbReference type="InterPro" id="IPR009030">
    <property type="entry name" value="Growth_fac_rcpt_cys_sf"/>
</dbReference>
<dbReference type="PANTHER" id="PTHR22727:SF13">
    <property type="entry name" value="ENDOSOME_LYSOSOME-ASSOCIATED APOPTOSIS AND AUTOPHAGY REGULATOR 1"/>
    <property type="match status" value="1"/>
</dbReference>
<keyword evidence="3" id="KW-1003">Cell membrane</keyword>
<dbReference type="PROSITE" id="PS51914">
    <property type="entry name" value="MRH"/>
    <property type="match status" value="1"/>
</dbReference>
<keyword evidence="13" id="KW-1185">Reference proteome</keyword>
<evidence type="ECO:0000313" key="12">
    <source>
        <dbReference type="EMBL" id="NWJ09243.1"/>
    </source>
</evidence>
<evidence type="ECO:0000256" key="4">
    <source>
        <dbReference type="ARBA" id="ARBA00022692"/>
    </source>
</evidence>
<keyword evidence="7 10" id="KW-0472">Membrane</keyword>
<dbReference type="SUPFAM" id="SSF57184">
    <property type="entry name" value="Growth factor receptor domain"/>
    <property type="match status" value="2"/>
</dbReference>
<comment type="subcellular location">
    <subcellularLocation>
        <location evidence="1">Cell membrane</location>
        <topology evidence="1">Single-pass type I membrane protein</topology>
    </subcellularLocation>
</comment>
<dbReference type="Gene3D" id="2.10.50.10">
    <property type="entry name" value="Tumor Necrosis Factor Receptor, subunit A, domain 2"/>
    <property type="match status" value="1"/>
</dbReference>
<dbReference type="GO" id="GO:0005764">
    <property type="term" value="C:lysosome"/>
    <property type="evidence" value="ECO:0007669"/>
    <property type="project" value="TreeGrafter"/>
</dbReference>
<keyword evidence="5" id="KW-0732">Signal</keyword>
<dbReference type="EMBL" id="VWPW01026822">
    <property type="protein sequence ID" value="NWJ09243.1"/>
    <property type="molecule type" value="Genomic_DNA"/>
</dbReference>
<dbReference type="Proteomes" id="UP000534426">
    <property type="component" value="Unassembled WGS sequence"/>
</dbReference>
<dbReference type="Pfam" id="PF23031">
    <property type="entry name" value="GBD_ELAPOR1"/>
    <property type="match status" value="2"/>
</dbReference>
<feature type="transmembrane region" description="Helical" evidence="10">
    <location>
        <begin position="895"/>
        <end position="919"/>
    </location>
</feature>
<keyword evidence="8" id="KW-1015">Disulfide bond</keyword>
<evidence type="ECO:0000256" key="5">
    <source>
        <dbReference type="ARBA" id="ARBA00022729"/>
    </source>
</evidence>
<keyword evidence="6 10" id="KW-1133">Transmembrane helix</keyword>
<evidence type="ECO:0000256" key="3">
    <source>
        <dbReference type="ARBA" id="ARBA00022475"/>
    </source>
</evidence>
<dbReference type="GO" id="GO:0005802">
    <property type="term" value="C:trans-Golgi network"/>
    <property type="evidence" value="ECO:0007669"/>
    <property type="project" value="TreeGrafter"/>
</dbReference>
<dbReference type="GO" id="GO:0005770">
    <property type="term" value="C:late endosome"/>
    <property type="evidence" value="ECO:0007669"/>
    <property type="project" value="TreeGrafter"/>
</dbReference>
<name>A0A7K4LX78_9AVES</name>
<dbReference type="GO" id="GO:0000045">
    <property type="term" value="P:autophagosome assembly"/>
    <property type="evidence" value="ECO:0007669"/>
    <property type="project" value="TreeGrafter"/>
</dbReference>
<evidence type="ECO:0000256" key="10">
    <source>
        <dbReference type="SAM" id="Phobius"/>
    </source>
</evidence>
<evidence type="ECO:0000256" key="1">
    <source>
        <dbReference type="ARBA" id="ARBA00004251"/>
    </source>
</evidence>
<dbReference type="GO" id="GO:0005886">
    <property type="term" value="C:plasma membrane"/>
    <property type="evidence" value="ECO:0007669"/>
    <property type="project" value="UniProtKB-SubCell"/>
</dbReference>
<keyword evidence="4 10" id="KW-0812">Transmembrane</keyword>
<keyword evidence="9" id="KW-0325">Glycoprotein</keyword>
<dbReference type="InterPro" id="IPR056607">
    <property type="entry name" value="Elapor1/2_MRH"/>
</dbReference>
<dbReference type="InterPro" id="IPR056610">
    <property type="entry name" value="Elapor1/2_TNFR-like"/>
</dbReference>
<dbReference type="PANTHER" id="PTHR22727">
    <property type="entry name" value="PROTEIN CBG13728"/>
    <property type="match status" value="1"/>
</dbReference>
<evidence type="ECO:0000259" key="11">
    <source>
        <dbReference type="PROSITE" id="PS51914"/>
    </source>
</evidence>
<dbReference type="InterPro" id="IPR056608">
    <property type="entry name" value="Elapor1/2_GBD"/>
</dbReference>
<dbReference type="InterPro" id="IPR009011">
    <property type="entry name" value="Man6P_isomerase_rcpt-bd_dom_sf"/>
</dbReference>
<feature type="domain" description="MRH" evidence="11">
    <location>
        <begin position="622"/>
        <end position="846"/>
    </location>
</feature>
<proteinExistence type="inferred from homology"/>
<dbReference type="Pfam" id="PF23089">
    <property type="entry name" value="ELAPOR1_C"/>
    <property type="match status" value="1"/>
</dbReference>
<dbReference type="AlphaFoldDB" id="A0A7K4LX78"/>
<reference evidence="12 13" key="1">
    <citation type="submission" date="2019-09" db="EMBL/GenBank/DDBJ databases">
        <title>Bird 10,000 Genomes (B10K) Project - Family phase.</title>
        <authorList>
            <person name="Zhang G."/>
        </authorList>
    </citation>
    <scope>NUCLEOTIDE SEQUENCE [LARGE SCALE GENOMIC DNA]</scope>
    <source>
        <strain evidence="12">B10K-MSB-37135</strain>
        <tissue evidence="12">Heart</tissue>
    </source>
</reference>
<protein>
    <submittedName>
        <fullName evidence="12">K1324 protein</fullName>
    </submittedName>
</protein>
<dbReference type="InterPro" id="IPR056609">
    <property type="entry name" value="Elapor1-like_3rd"/>
</dbReference>
<dbReference type="GO" id="GO:0044090">
    <property type="term" value="P:positive regulation of vacuole organization"/>
    <property type="evidence" value="ECO:0007669"/>
    <property type="project" value="TreeGrafter"/>
</dbReference>
<dbReference type="SUPFAM" id="SSF50911">
    <property type="entry name" value="Mannose 6-phosphate receptor domain"/>
    <property type="match status" value="1"/>
</dbReference>
<dbReference type="Pfam" id="PF23091">
    <property type="entry name" value="TNFR_ELAPOR1_6th"/>
    <property type="match status" value="1"/>
</dbReference>
<dbReference type="InterPro" id="IPR039181">
    <property type="entry name" value="Elapor1/2"/>
</dbReference>
<feature type="non-terminal residue" evidence="12">
    <location>
        <position position="1"/>
    </location>
</feature>
<evidence type="ECO:0000256" key="7">
    <source>
        <dbReference type="ARBA" id="ARBA00023136"/>
    </source>
</evidence>
<feature type="non-terminal residue" evidence="12">
    <location>
        <position position="1000"/>
    </location>
</feature>
<gene>
    <name evidence="12" type="ORF">CRYUND_R10616</name>
</gene>
<comment type="similarity">
    <text evidence="2">Belongs to the ELAPOR family.</text>
</comment>
<evidence type="ECO:0000256" key="2">
    <source>
        <dbReference type="ARBA" id="ARBA00007627"/>
    </source>
</evidence>
<evidence type="ECO:0000313" key="13">
    <source>
        <dbReference type="Proteomes" id="UP000534426"/>
    </source>
</evidence>
<accession>A0A7K4LX78</accession>
<dbReference type="InterPro" id="IPR056606">
    <property type="entry name" value="Elapor1/2_C"/>
</dbReference>
<evidence type="ECO:0000256" key="9">
    <source>
        <dbReference type="ARBA" id="ARBA00023180"/>
    </source>
</evidence>
<organism evidence="12 13">
    <name type="scientific">Crypturellus undulatus</name>
    <dbReference type="NCBI Taxonomy" id="48396"/>
    <lineage>
        <taxon>Eukaryota</taxon>
        <taxon>Metazoa</taxon>
        <taxon>Chordata</taxon>
        <taxon>Craniata</taxon>
        <taxon>Vertebrata</taxon>
        <taxon>Euteleostomi</taxon>
        <taxon>Archelosauria</taxon>
        <taxon>Archosauria</taxon>
        <taxon>Dinosauria</taxon>
        <taxon>Saurischia</taxon>
        <taxon>Theropoda</taxon>
        <taxon>Coelurosauria</taxon>
        <taxon>Aves</taxon>
        <taxon>Palaeognathae</taxon>
        <taxon>Tinamiformes</taxon>
        <taxon>Tinamidae</taxon>
        <taxon>Crypturellus</taxon>
    </lineage>
</organism>
<dbReference type="SMART" id="SM01411">
    <property type="entry name" value="Ephrin_rec_like"/>
    <property type="match status" value="4"/>
</dbReference>
<evidence type="ECO:0000256" key="8">
    <source>
        <dbReference type="ARBA" id="ARBA00023157"/>
    </source>
</evidence>
<sequence>LQSEYHYEYTACDSSGSRWRVAVPHTPGLCTGLPDPVRGTECSFSCKAGEFLDMKAQMCQPCAAGTYSLGTGVRFDEWDEVPRGFANIATNLELDDGFGDAVENCTGSTWVPLGDYIASNTDECTATLMYAVNLKQSGTVSFEYIYPDSSIVFEFFVQNDQCQPAAEESRWMRTSDQGWAVHSVELSRGNNVLYWRTTAFSVWARVPKPVLLRNVAITGVAYTSECFPCKPGSFAATAGSSSCHPCPADTFSGKGATACQPCARDAYADPGAAACRQRPPCTALDYFSTHTTCDGSEETQLMFKWAEPKICSEELPGAAKLPPSGMRSKCPPCNPGFFKSNGSTCQPCPYGTYSSGSGCTSCPPGTEPVLGLEYKWWNALPPNMETTVLSGINFEYKGMAGRWPPRHPALRLWTQPQRSPWFGPAGWEVAGDYVYTAAGASDNDFMILTLLVDGFSAPVAGEELARITFVFETVCGGACELYFMVGVAARTNTPVETWTGAQGRQSYSYAVQTNASTSFTWAFQRAVAREAGRRRAGDVAKLYSVNVTNVLGGVASWCRHCSLQAPGAACAACPTGHYVDAGACRPCPPGTVLRGHAPDGPRACTPCGPGTQSDQERALCYSDCRPTLAPHSRPLRYDLSALAVPLTFASGPSFTSKGLKYYHLFNISLCGHHGHTAASCADNVTEPRAGGTSARAVTAHACQAIVVPSDVLGHKGTVFSQSISLADRLVGVTAGPALDGIVAPLELFPPAATMELPDVVFFYRWAQESRGGSVLVPCHHLPLSPSRRANEVTQSCSSGRATTIRLRCSPLRPGTGTLAMPSKCPDGTCDGCTFHFLWETAEACPLCSADDYRAIVGACVGGVQRTTFVWREPRLCRGGSTLPQQQLHACRSTDFWLKVGISAGTGAAVLLAALACYFWKKNQRRYKYSKLVMNATAKDSELPAPDSCAIMEGEDAEDDLIFTSKKSLFGKIKSFTAKRTVDGFDSVPLKTSSGSTDMEL</sequence>
<dbReference type="InterPro" id="IPR044865">
    <property type="entry name" value="MRH_dom"/>
</dbReference>
<dbReference type="Pfam" id="PF23087">
    <property type="entry name" value="MRH_ELAPOR1_9th"/>
    <property type="match status" value="2"/>
</dbReference>
<dbReference type="Pfam" id="PF23032">
    <property type="entry name" value="GBD_ELAPOR1-like_3rd"/>
    <property type="match status" value="1"/>
</dbReference>
<dbReference type="GO" id="GO:0070062">
    <property type="term" value="C:extracellular exosome"/>
    <property type="evidence" value="ECO:0007669"/>
    <property type="project" value="TreeGrafter"/>
</dbReference>